<dbReference type="GO" id="GO:0005886">
    <property type="term" value="C:plasma membrane"/>
    <property type="evidence" value="ECO:0007669"/>
    <property type="project" value="UniProtKB-SubCell"/>
</dbReference>
<comment type="subcellular location">
    <subcellularLocation>
        <location evidence="1 15">Cell inner membrane</location>
        <topology evidence="1 15">Peripheral membrane protein</topology>
        <orientation evidence="1 15">Cytoplasmic side</orientation>
    </subcellularLocation>
</comment>
<evidence type="ECO:0000256" key="5">
    <source>
        <dbReference type="ARBA" id="ARBA00022475"/>
    </source>
</evidence>
<dbReference type="SUPFAM" id="SSF56112">
    <property type="entry name" value="Protein kinase-like (PK-like)"/>
    <property type="match status" value="1"/>
</dbReference>
<dbReference type="Pfam" id="PF06293">
    <property type="entry name" value="Kdo"/>
    <property type="match status" value="1"/>
</dbReference>
<name>K6ZUV3_9ALTE</name>
<reference evidence="16 17" key="1">
    <citation type="journal article" date="2013" name="Genome Announc.">
        <title>Complete Genome Sequence of Glaciecola psychrophila Strain 170T.</title>
        <authorList>
            <person name="Yin J."/>
            <person name="Chen J."/>
            <person name="Liu G."/>
            <person name="Yu Y."/>
            <person name="Song L."/>
            <person name="Wang X."/>
            <person name="Qu X."/>
        </authorList>
    </citation>
    <scope>NUCLEOTIDE SEQUENCE [LARGE SCALE GENOMIC DNA]</scope>
    <source>
        <strain evidence="16 17">170</strain>
    </source>
</reference>
<gene>
    <name evidence="15" type="primary">kdkA</name>
    <name evidence="16" type="ORF">C427_0070</name>
</gene>
<keyword evidence="17" id="KW-1185">Reference proteome</keyword>
<dbReference type="OrthoDB" id="6854449at2"/>
<evidence type="ECO:0000256" key="3">
    <source>
        <dbReference type="ARBA" id="ARBA00010327"/>
    </source>
</evidence>
<proteinExistence type="inferred from homology"/>
<dbReference type="HOGENOM" id="CLU_094226_0_0_6"/>
<dbReference type="eggNOG" id="COG3642">
    <property type="taxonomic scope" value="Bacteria"/>
</dbReference>
<keyword evidence="9 15" id="KW-0418">Kinase</keyword>
<keyword evidence="6 15" id="KW-0997">Cell inner membrane</keyword>
<evidence type="ECO:0000256" key="11">
    <source>
        <dbReference type="ARBA" id="ARBA00022985"/>
    </source>
</evidence>
<evidence type="ECO:0000256" key="4">
    <source>
        <dbReference type="ARBA" id="ARBA00011988"/>
    </source>
</evidence>
<keyword evidence="7 15" id="KW-0808">Transferase</keyword>
<dbReference type="GO" id="GO:0005524">
    <property type="term" value="F:ATP binding"/>
    <property type="evidence" value="ECO:0007669"/>
    <property type="project" value="UniProtKB-UniRule"/>
</dbReference>
<evidence type="ECO:0000256" key="13">
    <source>
        <dbReference type="ARBA" id="ARBA00029511"/>
    </source>
</evidence>
<evidence type="ECO:0000256" key="1">
    <source>
        <dbReference type="ARBA" id="ARBA00004515"/>
    </source>
</evidence>
<dbReference type="KEGG" id="gps:C427_0070"/>
<protein>
    <recommendedName>
        <fullName evidence="13 15">3-deoxy-D-manno-octulosonic acid kinase</fullName>
        <shortName evidence="15">Kdo kinase</shortName>
        <ecNumber evidence="4 15">2.7.1.166</ecNumber>
    </recommendedName>
</protein>
<evidence type="ECO:0000256" key="8">
    <source>
        <dbReference type="ARBA" id="ARBA00022741"/>
    </source>
</evidence>
<dbReference type="InterPro" id="IPR022826">
    <property type="entry name" value="KDO_kinase"/>
</dbReference>
<accession>K6ZUV3</accession>
<dbReference type="EMBL" id="CP003837">
    <property type="protein sequence ID" value="AGH42180.1"/>
    <property type="molecule type" value="Genomic_DNA"/>
</dbReference>
<dbReference type="UniPathway" id="UPA00958"/>
<dbReference type="NCBIfam" id="NF002475">
    <property type="entry name" value="PRK01723.1"/>
    <property type="match status" value="1"/>
</dbReference>
<dbReference type="GO" id="GO:0016301">
    <property type="term" value="F:kinase activity"/>
    <property type="evidence" value="ECO:0007669"/>
    <property type="project" value="UniProtKB-KW"/>
</dbReference>
<comment type="similarity">
    <text evidence="3 15">Belongs to the protein kinase superfamily. KdkA/RfaP family.</text>
</comment>
<evidence type="ECO:0000256" key="7">
    <source>
        <dbReference type="ARBA" id="ARBA00022679"/>
    </source>
</evidence>
<dbReference type="Gene3D" id="1.10.510.10">
    <property type="entry name" value="Transferase(Phosphotransferase) domain 1"/>
    <property type="match status" value="1"/>
</dbReference>
<evidence type="ECO:0000256" key="15">
    <source>
        <dbReference type="HAMAP-Rule" id="MF_00521"/>
    </source>
</evidence>
<evidence type="ECO:0000256" key="2">
    <source>
        <dbReference type="ARBA" id="ARBA00004713"/>
    </source>
</evidence>
<comment type="catalytic activity">
    <reaction evidence="14 15">
        <text>an alpha-Kdo-(2-&gt;6)-lipid IVA + ATP = a 4-O-phospho-alpha-Kdo-(2-&gt;6)-lipid IVA + ADP + H(+)</text>
        <dbReference type="Rhea" id="RHEA:74271"/>
        <dbReference type="ChEBI" id="CHEBI:15378"/>
        <dbReference type="ChEBI" id="CHEBI:30616"/>
        <dbReference type="ChEBI" id="CHEBI:176428"/>
        <dbReference type="ChEBI" id="CHEBI:193140"/>
        <dbReference type="ChEBI" id="CHEBI:456216"/>
        <dbReference type="EC" id="2.7.1.166"/>
    </reaction>
</comment>
<sequence>MAIIKQKTINAHAMLFDAEHFAAPIPKMFSGQYWQSQSAITGQATGRGTTYFFQHDKNEYVLRHYRRGGLIGKVLSDQYLYTGLEQSRAWQEFKLLQHMENMDLNCPTPIAAMLKKTGLYYRADIISKKIPSAQDLHHILLANSLTADVWQKIGQTIAKFHHHQIYHHDLNIHNIMLDTENEVWLIDFDKCGIRQGSNWKNSNMARLKRSFEKEKRLRNIHWQLADWQILISAYNEAAKTN</sequence>
<keyword evidence="11 15" id="KW-0448">Lipopolysaccharide biosynthesis</keyword>
<evidence type="ECO:0000256" key="10">
    <source>
        <dbReference type="ARBA" id="ARBA00022840"/>
    </source>
</evidence>
<keyword evidence="8 15" id="KW-0547">Nucleotide-binding</keyword>
<dbReference type="RefSeq" id="WP_007641996.1">
    <property type="nucleotide sequence ID" value="NC_020514.1"/>
</dbReference>
<dbReference type="PATRIC" id="fig|1129794.4.peg.66"/>
<dbReference type="EC" id="2.7.1.166" evidence="4 15"/>
<dbReference type="Proteomes" id="UP000011864">
    <property type="component" value="Chromosome"/>
</dbReference>
<comment type="pathway">
    <text evidence="2 15">Bacterial outer membrane biogenesis; LPS core biosynthesis.</text>
</comment>
<dbReference type="GO" id="GO:0009244">
    <property type="term" value="P:lipopolysaccharide core region biosynthetic process"/>
    <property type="evidence" value="ECO:0007669"/>
    <property type="project" value="UniProtKB-UniRule"/>
</dbReference>
<evidence type="ECO:0000256" key="12">
    <source>
        <dbReference type="ARBA" id="ARBA00023136"/>
    </source>
</evidence>
<keyword evidence="5 15" id="KW-1003">Cell membrane</keyword>
<organism evidence="16 17">
    <name type="scientific">Paraglaciecola psychrophila 170</name>
    <dbReference type="NCBI Taxonomy" id="1129794"/>
    <lineage>
        <taxon>Bacteria</taxon>
        <taxon>Pseudomonadati</taxon>
        <taxon>Pseudomonadota</taxon>
        <taxon>Gammaproteobacteria</taxon>
        <taxon>Alteromonadales</taxon>
        <taxon>Alteromonadaceae</taxon>
        <taxon>Paraglaciecola</taxon>
    </lineage>
</organism>
<feature type="active site" evidence="15">
    <location>
        <position position="169"/>
    </location>
</feature>
<dbReference type="GO" id="GO:0016773">
    <property type="term" value="F:phosphotransferase activity, alcohol group as acceptor"/>
    <property type="evidence" value="ECO:0007669"/>
    <property type="project" value="UniProtKB-UniRule"/>
</dbReference>
<dbReference type="InterPro" id="IPR011009">
    <property type="entry name" value="Kinase-like_dom_sf"/>
</dbReference>
<evidence type="ECO:0000256" key="6">
    <source>
        <dbReference type="ARBA" id="ARBA00022519"/>
    </source>
</evidence>
<dbReference type="HAMAP" id="MF_00521">
    <property type="entry name" value="KDO_kinase"/>
    <property type="match status" value="1"/>
</dbReference>
<evidence type="ECO:0000313" key="17">
    <source>
        <dbReference type="Proteomes" id="UP000011864"/>
    </source>
</evidence>
<dbReference type="STRING" id="1129794.C427_0070"/>
<keyword evidence="10 15" id="KW-0067">ATP-binding</keyword>
<comment type="function">
    <text evidence="15">Catalyzes the ATP-dependent phosphorylation of the 3-deoxy-D-manno-octulosonic acid (Kdo) residue in Kdo-lipid IV(A) at the 4-OH position.</text>
</comment>
<evidence type="ECO:0000313" key="16">
    <source>
        <dbReference type="EMBL" id="AGH42180.1"/>
    </source>
</evidence>
<dbReference type="AlphaFoldDB" id="K6ZUV3"/>
<evidence type="ECO:0000256" key="14">
    <source>
        <dbReference type="ARBA" id="ARBA00034417"/>
    </source>
</evidence>
<keyword evidence="12 15" id="KW-0472">Membrane</keyword>
<evidence type="ECO:0000256" key="9">
    <source>
        <dbReference type="ARBA" id="ARBA00022777"/>
    </source>
</evidence>